<dbReference type="EMBL" id="UGCD01000002">
    <property type="protein sequence ID" value="STI15424.1"/>
    <property type="molecule type" value="Genomic_DNA"/>
</dbReference>
<reference evidence="1 2" key="1">
    <citation type="submission" date="2018-06" db="EMBL/GenBank/DDBJ databases">
        <authorList>
            <consortium name="Pathogen Informatics"/>
            <person name="Doyle S."/>
        </authorList>
    </citation>
    <scope>NUCLEOTIDE SEQUENCE [LARGE SCALE GENOMIC DNA]</scope>
    <source>
        <strain evidence="1 2">NCTC10865</strain>
    </source>
</reference>
<name>A0A376RCD7_ECOLX</name>
<gene>
    <name evidence="1" type="ORF">NCTC10865_00633</name>
</gene>
<accession>A0A376RCD7</accession>
<evidence type="ECO:0000313" key="1">
    <source>
        <dbReference type="EMBL" id="STI15424.1"/>
    </source>
</evidence>
<dbReference type="AlphaFoldDB" id="A0A376RCD7"/>
<organism evidence="1 2">
    <name type="scientific">Escherichia coli</name>
    <dbReference type="NCBI Taxonomy" id="562"/>
    <lineage>
        <taxon>Bacteria</taxon>
        <taxon>Pseudomonadati</taxon>
        <taxon>Pseudomonadota</taxon>
        <taxon>Gammaproteobacteria</taxon>
        <taxon>Enterobacterales</taxon>
        <taxon>Enterobacteriaceae</taxon>
        <taxon>Escherichia</taxon>
    </lineage>
</organism>
<dbReference type="Proteomes" id="UP000254159">
    <property type="component" value="Unassembled WGS sequence"/>
</dbReference>
<sequence length="50" mass="5833">MVRTEVQTNTHVYYRVACQRTCFQLFLDTFINGRMYSPGITPPLMSLMNS</sequence>
<proteinExistence type="predicted"/>
<protein>
    <submittedName>
        <fullName evidence="1">Uncharacterized protein</fullName>
    </submittedName>
</protein>
<evidence type="ECO:0000313" key="2">
    <source>
        <dbReference type="Proteomes" id="UP000254159"/>
    </source>
</evidence>